<dbReference type="EMBL" id="BSYO01000022">
    <property type="protein sequence ID" value="GMH21120.1"/>
    <property type="molecule type" value="Genomic_DNA"/>
</dbReference>
<dbReference type="Proteomes" id="UP001279734">
    <property type="component" value="Unassembled WGS sequence"/>
</dbReference>
<name>A0AAD3XYM9_NEPGR</name>
<evidence type="ECO:0000313" key="1">
    <source>
        <dbReference type="EMBL" id="GMH21120.1"/>
    </source>
</evidence>
<organism evidence="1 2">
    <name type="scientific">Nepenthes gracilis</name>
    <name type="common">Slender pitcher plant</name>
    <dbReference type="NCBI Taxonomy" id="150966"/>
    <lineage>
        <taxon>Eukaryota</taxon>
        <taxon>Viridiplantae</taxon>
        <taxon>Streptophyta</taxon>
        <taxon>Embryophyta</taxon>
        <taxon>Tracheophyta</taxon>
        <taxon>Spermatophyta</taxon>
        <taxon>Magnoliopsida</taxon>
        <taxon>eudicotyledons</taxon>
        <taxon>Gunneridae</taxon>
        <taxon>Pentapetalae</taxon>
        <taxon>Caryophyllales</taxon>
        <taxon>Nepenthaceae</taxon>
        <taxon>Nepenthes</taxon>
    </lineage>
</organism>
<dbReference type="AlphaFoldDB" id="A0AAD3XYM9"/>
<comment type="caution">
    <text evidence="1">The sequence shown here is derived from an EMBL/GenBank/DDBJ whole genome shotgun (WGS) entry which is preliminary data.</text>
</comment>
<reference evidence="1" key="1">
    <citation type="submission" date="2023-05" db="EMBL/GenBank/DDBJ databases">
        <title>Nepenthes gracilis genome sequencing.</title>
        <authorList>
            <person name="Fukushima K."/>
        </authorList>
    </citation>
    <scope>NUCLEOTIDE SEQUENCE</scope>
    <source>
        <strain evidence="1">SING2019-196</strain>
    </source>
</reference>
<keyword evidence="2" id="KW-1185">Reference proteome</keyword>
<accession>A0AAD3XYM9</accession>
<gene>
    <name evidence="1" type="ORF">Nepgr_022962</name>
</gene>
<evidence type="ECO:0000313" key="2">
    <source>
        <dbReference type="Proteomes" id="UP001279734"/>
    </source>
</evidence>
<protein>
    <submittedName>
        <fullName evidence="1">Uncharacterized protein</fullName>
    </submittedName>
</protein>
<sequence>MMYLLELKWKSLDGAADPLLKLRVAACSCIFCSDAEAADSTATAVSASLGFWELWYRLLLIQSDLWLLWLNFE</sequence>
<proteinExistence type="predicted"/>